<dbReference type="GO" id="GO:0005886">
    <property type="term" value="C:plasma membrane"/>
    <property type="evidence" value="ECO:0007669"/>
    <property type="project" value="UniProtKB-SubCell"/>
</dbReference>
<dbReference type="Proteomes" id="UP000007488">
    <property type="component" value="Chromosome"/>
</dbReference>
<dbReference type="InterPro" id="IPR038731">
    <property type="entry name" value="RgtA/B/C-like"/>
</dbReference>
<feature type="transmembrane region" description="Helical" evidence="8">
    <location>
        <begin position="300"/>
        <end position="320"/>
    </location>
</feature>
<feature type="transmembrane region" description="Helical" evidence="8">
    <location>
        <begin position="214"/>
        <end position="234"/>
    </location>
</feature>
<feature type="transmembrane region" description="Helical" evidence="8">
    <location>
        <begin position="383"/>
        <end position="400"/>
    </location>
</feature>
<keyword evidence="5 8" id="KW-0812">Transmembrane</keyword>
<dbReference type="AlphaFoldDB" id="F0SUW8"/>
<keyword evidence="3 10" id="KW-0328">Glycosyltransferase</keyword>
<reference evidence="11" key="2">
    <citation type="submission" date="2011-02" db="EMBL/GenBank/DDBJ databases">
        <title>The complete genome of Syntrophobotulus glycolicus DSM 8271.</title>
        <authorList>
            <person name="Lucas S."/>
            <person name="Copeland A."/>
            <person name="Lapidus A."/>
            <person name="Bruce D."/>
            <person name="Goodwin L."/>
            <person name="Pitluck S."/>
            <person name="Kyrpides N."/>
            <person name="Mavromatis K."/>
            <person name="Pagani I."/>
            <person name="Ivanova N."/>
            <person name="Mikhailova N."/>
            <person name="Chertkov O."/>
            <person name="Held B."/>
            <person name="Detter J.C."/>
            <person name="Tapia R."/>
            <person name="Han C."/>
            <person name="Land M."/>
            <person name="Hauser L."/>
            <person name="Markowitz V."/>
            <person name="Cheng J.-F."/>
            <person name="Hugenholtz P."/>
            <person name="Woyke T."/>
            <person name="Wu D."/>
            <person name="Spring S."/>
            <person name="Schroeder M."/>
            <person name="Brambilla E."/>
            <person name="Klenk H.-P."/>
            <person name="Eisen J.A."/>
        </authorList>
    </citation>
    <scope>NUCLEOTIDE SEQUENCE [LARGE SCALE GENOMIC DNA]</scope>
    <source>
        <strain evidence="11">DSM 8271 / FlGlyR</strain>
    </source>
</reference>
<evidence type="ECO:0000256" key="8">
    <source>
        <dbReference type="SAM" id="Phobius"/>
    </source>
</evidence>
<dbReference type="PANTHER" id="PTHR33908:SF11">
    <property type="entry name" value="MEMBRANE PROTEIN"/>
    <property type="match status" value="1"/>
</dbReference>
<accession>F0SUW8</accession>
<dbReference type="RefSeq" id="WP_013625549.1">
    <property type="nucleotide sequence ID" value="NC_015172.1"/>
</dbReference>
<feature type="transmembrane region" description="Helical" evidence="8">
    <location>
        <begin position="359"/>
        <end position="377"/>
    </location>
</feature>
<dbReference type="eggNOG" id="COG1807">
    <property type="taxonomic scope" value="Bacteria"/>
</dbReference>
<gene>
    <name evidence="10" type="ordered locus">Sgly_2397</name>
</gene>
<evidence type="ECO:0000256" key="2">
    <source>
        <dbReference type="ARBA" id="ARBA00022475"/>
    </source>
</evidence>
<organism evidence="10 11">
    <name type="scientific">Syntrophobotulus glycolicus (strain DSM 8271 / FlGlyR)</name>
    <dbReference type="NCBI Taxonomy" id="645991"/>
    <lineage>
        <taxon>Bacteria</taxon>
        <taxon>Bacillati</taxon>
        <taxon>Bacillota</taxon>
        <taxon>Clostridia</taxon>
        <taxon>Eubacteriales</taxon>
        <taxon>Desulfitobacteriaceae</taxon>
        <taxon>Syntrophobotulus</taxon>
    </lineage>
</organism>
<feature type="domain" description="Glycosyltransferase RgtA/B/C/D-like" evidence="9">
    <location>
        <begin position="77"/>
        <end position="233"/>
    </location>
</feature>
<feature type="transmembrane region" description="Helical" evidence="8">
    <location>
        <begin position="134"/>
        <end position="163"/>
    </location>
</feature>
<keyword evidence="7 8" id="KW-0472">Membrane</keyword>
<dbReference type="GO" id="GO:0009103">
    <property type="term" value="P:lipopolysaccharide biosynthetic process"/>
    <property type="evidence" value="ECO:0007669"/>
    <property type="project" value="UniProtKB-ARBA"/>
</dbReference>
<keyword evidence="11" id="KW-1185">Reference proteome</keyword>
<dbReference type="OrthoDB" id="136232at2"/>
<dbReference type="EMBL" id="CP002547">
    <property type="protein sequence ID" value="ADY56684.1"/>
    <property type="molecule type" value="Genomic_DNA"/>
</dbReference>
<keyword evidence="4" id="KW-0808">Transferase</keyword>
<evidence type="ECO:0000256" key="1">
    <source>
        <dbReference type="ARBA" id="ARBA00004651"/>
    </source>
</evidence>
<dbReference type="STRING" id="645991.Sgly_2397"/>
<name>F0SUW8_SYNGF</name>
<feature type="transmembrane region" description="Helical" evidence="8">
    <location>
        <begin position="12"/>
        <end position="32"/>
    </location>
</feature>
<evidence type="ECO:0000313" key="11">
    <source>
        <dbReference type="Proteomes" id="UP000007488"/>
    </source>
</evidence>
<reference evidence="10 11" key="1">
    <citation type="journal article" date="2011" name="Stand. Genomic Sci.">
        <title>Complete genome sequence of Syntrophobotulus glycolicus type strain (FlGlyR).</title>
        <authorList>
            <person name="Han C."/>
            <person name="Mwirichia R."/>
            <person name="Chertkov O."/>
            <person name="Held B."/>
            <person name="Lapidus A."/>
            <person name="Nolan M."/>
            <person name="Lucas S."/>
            <person name="Hammon N."/>
            <person name="Deshpande S."/>
            <person name="Cheng J.F."/>
            <person name="Tapia R."/>
            <person name="Goodwin L."/>
            <person name="Pitluck S."/>
            <person name="Huntemann M."/>
            <person name="Liolios K."/>
            <person name="Ivanova N."/>
            <person name="Pagani I."/>
            <person name="Mavromatis K."/>
            <person name="Ovchinikova G."/>
            <person name="Pati A."/>
            <person name="Chen A."/>
            <person name="Palaniappan K."/>
            <person name="Land M."/>
            <person name="Hauser L."/>
            <person name="Brambilla E.M."/>
            <person name="Rohde M."/>
            <person name="Spring S."/>
            <person name="Sikorski J."/>
            <person name="Goker M."/>
            <person name="Woyke T."/>
            <person name="Bristow J."/>
            <person name="Eisen J.A."/>
            <person name="Markowitz V."/>
            <person name="Hugenholtz P."/>
            <person name="Kyrpides N.C."/>
            <person name="Klenk H.P."/>
            <person name="Detter J.C."/>
        </authorList>
    </citation>
    <scope>NUCLEOTIDE SEQUENCE [LARGE SCALE GENOMIC DNA]</scope>
    <source>
        <strain evidence="11">DSM 8271 / FlGlyR</strain>
    </source>
</reference>
<evidence type="ECO:0000259" key="9">
    <source>
        <dbReference type="Pfam" id="PF13231"/>
    </source>
</evidence>
<sequence>MKLKHIRQNHLYLILIIFVYALLQFTAIYLYGDSWYLGNFETMNNDDVKYIRSAWTLLQDHRLVYHDVNEPTVFIMPGYPFVLAFFMKIFGYTAGLTAVRVFQGILQIVSLCIIYCICQELFNKKTAQTAITLYLLYFPNIVGAVLILTETVFTFLLILLVYISMKALQSKEKKYYLLGGTILGLAVLVRPTILLFPIVILVMWIYLNYSIKEMLARSLLVACLLIMVLSPWWIRNYLEFSRFIPLTASSGNPFLQGTFVHYDQSEGFIYDCPDDAIERDKSELEAGKQRLRENFRKNPVLYIYWYTLGKTVFLWAMPFYPFDLFGIPLAIMVICHVILLILAVRSMVRMLKSNDKNKLLLLLFGVIAYVNLVHLPYFTYSRYAYPVMSLIIIFAANTLTRVRINRGTGTAELTRN</sequence>
<evidence type="ECO:0000313" key="10">
    <source>
        <dbReference type="EMBL" id="ADY56684.1"/>
    </source>
</evidence>
<feature type="transmembrane region" description="Helical" evidence="8">
    <location>
        <begin position="326"/>
        <end position="347"/>
    </location>
</feature>
<protein>
    <submittedName>
        <fullName evidence="10">Dolichyl-phosphate-mannose-protein mannosyltransferase family protein</fullName>
    </submittedName>
</protein>
<feature type="transmembrane region" description="Helical" evidence="8">
    <location>
        <begin position="104"/>
        <end position="122"/>
    </location>
</feature>
<dbReference type="PANTHER" id="PTHR33908">
    <property type="entry name" value="MANNOSYLTRANSFERASE YKCB-RELATED"/>
    <property type="match status" value="1"/>
</dbReference>
<feature type="transmembrane region" description="Helical" evidence="8">
    <location>
        <begin position="73"/>
        <end position="92"/>
    </location>
</feature>
<dbReference type="HOGENOM" id="CLU_048081_1_0_9"/>
<feature type="transmembrane region" description="Helical" evidence="8">
    <location>
        <begin position="175"/>
        <end position="208"/>
    </location>
</feature>
<keyword evidence="6 8" id="KW-1133">Transmembrane helix</keyword>
<evidence type="ECO:0000256" key="4">
    <source>
        <dbReference type="ARBA" id="ARBA00022679"/>
    </source>
</evidence>
<dbReference type="KEGG" id="sgy:Sgly_2397"/>
<evidence type="ECO:0000256" key="7">
    <source>
        <dbReference type="ARBA" id="ARBA00023136"/>
    </source>
</evidence>
<evidence type="ECO:0000256" key="6">
    <source>
        <dbReference type="ARBA" id="ARBA00022989"/>
    </source>
</evidence>
<evidence type="ECO:0000256" key="3">
    <source>
        <dbReference type="ARBA" id="ARBA00022676"/>
    </source>
</evidence>
<proteinExistence type="predicted"/>
<keyword evidence="2" id="KW-1003">Cell membrane</keyword>
<dbReference type="InterPro" id="IPR050297">
    <property type="entry name" value="LipidA_mod_glycosyltrf_83"/>
</dbReference>
<dbReference type="Pfam" id="PF13231">
    <property type="entry name" value="PMT_2"/>
    <property type="match status" value="1"/>
</dbReference>
<dbReference type="GO" id="GO:0016763">
    <property type="term" value="F:pentosyltransferase activity"/>
    <property type="evidence" value="ECO:0007669"/>
    <property type="project" value="TreeGrafter"/>
</dbReference>
<comment type="subcellular location">
    <subcellularLocation>
        <location evidence="1">Cell membrane</location>
        <topology evidence="1">Multi-pass membrane protein</topology>
    </subcellularLocation>
</comment>
<evidence type="ECO:0000256" key="5">
    <source>
        <dbReference type="ARBA" id="ARBA00022692"/>
    </source>
</evidence>